<evidence type="ECO:0000313" key="7">
    <source>
        <dbReference type="Proteomes" id="UP000242700"/>
    </source>
</evidence>
<evidence type="ECO:0000256" key="1">
    <source>
        <dbReference type="ARBA" id="ARBA00001974"/>
    </source>
</evidence>
<dbReference type="OrthoDB" id="9800167at2"/>
<comment type="cofactor">
    <cofactor evidence="1">
        <name>FAD</name>
        <dbReference type="ChEBI" id="CHEBI:57692"/>
    </cofactor>
</comment>
<dbReference type="PANTHER" id="PTHR43400">
    <property type="entry name" value="FUMARATE REDUCTASE"/>
    <property type="match status" value="1"/>
</dbReference>
<evidence type="ECO:0000256" key="4">
    <source>
        <dbReference type="ARBA" id="ARBA00023002"/>
    </source>
</evidence>
<dbReference type="InterPro" id="IPR050315">
    <property type="entry name" value="FAD-oxidoreductase_2"/>
</dbReference>
<dbReference type="GO" id="GO:0033765">
    <property type="term" value="F:steroid dehydrogenase activity, acting on the CH-CH group of donors"/>
    <property type="evidence" value="ECO:0007669"/>
    <property type="project" value="UniProtKB-ARBA"/>
</dbReference>
<keyword evidence="2" id="KW-0285">Flavoprotein</keyword>
<protein>
    <submittedName>
        <fullName evidence="6">Tricarballylate dehydrogenase</fullName>
    </submittedName>
</protein>
<keyword evidence="3" id="KW-0274">FAD</keyword>
<dbReference type="STRING" id="586411.SAMN05216187_103238"/>
<dbReference type="SUPFAM" id="SSF51905">
    <property type="entry name" value="FAD/NAD(P)-binding domain"/>
    <property type="match status" value="1"/>
</dbReference>
<dbReference type="InterPro" id="IPR036188">
    <property type="entry name" value="FAD/NAD-bd_sf"/>
</dbReference>
<dbReference type="PANTHER" id="PTHR43400:SF7">
    <property type="entry name" value="FAD-DEPENDENT OXIDOREDUCTASE 2 FAD BINDING DOMAIN-CONTAINING PROTEIN"/>
    <property type="match status" value="1"/>
</dbReference>
<name>A0A1G8XQ18_9STAP</name>
<gene>
    <name evidence="6" type="ORF">SAMN05216187_103238</name>
</gene>
<accession>A0A1G8XQ18</accession>
<evidence type="ECO:0000313" key="6">
    <source>
        <dbReference type="EMBL" id="SDJ92536.1"/>
    </source>
</evidence>
<proteinExistence type="predicted"/>
<dbReference type="InterPro" id="IPR003953">
    <property type="entry name" value="FAD-dep_OxRdtase_2_FAD-bd"/>
</dbReference>
<dbReference type="EMBL" id="FNFI01000003">
    <property type="protein sequence ID" value="SDJ92536.1"/>
    <property type="molecule type" value="Genomic_DNA"/>
</dbReference>
<keyword evidence="4" id="KW-0560">Oxidoreductase</keyword>
<dbReference type="SUPFAM" id="SSF56425">
    <property type="entry name" value="Succinate dehydrogenase/fumarate reductase flavoprotein, catalytic domain"/>
    <property type="match status" value="1"/>
</dbReference>
<dbReference type="AlphaFoldDB" id="A0A1G8XQ18"/>
<dbReference type="NCBIfam" id="NF006130">
    <property type="entry name" value="PRK08274.1"/>
    <property type="match status" value="1"/>
</dbReference>
<dbReference type="Pfam" id="PF00890">
    <property type="entry name" value="FAD_binding_2"/>
    <property type="match status" value="1"/>
</dbReference>
<dbReference type="Gene3D" id="3.50.50.60">
    <property type="entry name" value="FAD/NAD(P)-binding domain"/>
    <property type="match status" value="1"/>
</dbReference>
<organism evidence="6 7">
    <name type="scientific">Jeotgalicoccus aerolatus</name>
    <dbReference type="NCBI Taxonomy" id="709510"/>
    <lineage>
        <taxon>Bacteria</taxon>
        <taxon>Bacillati</taxon>
        <taxon>Bacillota</taxon>
        <taxon>Bacilli</taxon>
        <taxon>Bacillales</taxon>
        <taxon>Staphylococcaceae</taxon>
        <taxon>Jeotgalicoccus</taxon>
    </lineage>
</organism>
<evidence type="ECO:0000259" key="5">
    <source>
        <dbReference type="Pfam" id="PF00890"/>
    </source>
</evidence>
<reference evidence="7" key="1">
    <citation type="submission" date="2016-10" db="EMBL/GenBank/DDBJ databases">
        <authorList>
            <person name="Varghese N."/>
            <person name="Submissions S."/>
        </authorList>
    </citation>
    <scope>NUCLEOTIDE SEQUENCE [LARGE SCALE GENOMIC DNA]</scope>
    <source>
        <strain evidence="7">CGMCC 1.8911</strain>
    </source>
</reference>
<sequence length="494" mass="54619">MTMENNKHFDVVVVGTGNAALSAAVTASEKNRKVLMLEKGPEHKRGGNSYFTDGAIRFAYNDLDGIRSIVEDLSDEDNVEMPEYSVQDFHDDLMKVTQGKSNPKLADHLVSKSHETILWMKEQGVKFIMNENQFYETDGKKTFWGGLPVKTDKKGIGLVESLFKKAQENGVEIWYESPAVKIETADGKVSGVKVKSKEQGEVSVSADSVILACGGFEASKEKRMEFLGDEWEDAVVRGSEYNTGDGISMALEVGAVRAGQYDGCHAHTTDYNAPRVGDYSKPGDIYKKSSYPLGLIINNEGHRFVDEGADFRNYTYAKYGKETLKQPDHKAFQLYDSQVRPNLRVEYELDEATVFKADTIEELAEKMQVDTESFVKTINDYNDAVQEGNYNPGIKDGKSTKGLSPEKTNWALKFNEAPYYAYPVTCGITFTFGGVKVNEKAEVLNESGDHIEGLYAAGEMVGDLFYHNYPGGSGLMSGSVFGRTAGLSAAERLK</sequence>
<evidence type="ECO:0000256" key="3">
    <source>
        <dbReference type="ARBA" id="ARBA00022827"/>
    </source>
</evidence>
<feature type="domain" description="FAD-dependent oxidoreductase 2 FAD-binding" evidence="5">
    <location>
        <begin position="10"/>
        <end position="473"/>
    </location>
</feature>
<evidence type="ECO:0000256" key="2">
    <source>
        <dbReference type="ARBA" id="ARBA00022630"/>
    </source>
</evidence>
<dbReference type="Proteomes" id="UP000242700">
    <property type="component" value="Unassembled WGS sequence"/>
</dbReference>
<dbReference type="InterPro" id="IPR027477">
    <property type="entry name" value="Succ_DH/fumarate_Rdtase_cat_sf"/>
</dbReference>
<dbReference type="Gene3D" id="3.90.700.10">
    <property type="entry name" value="Succinate dehydrogenase/fumarate reductase flavoprotein, catalytic domain"/>
    <property type="match status" value="1"/>
</dbReference>